<keyword evidence="1" id="KW-0344">Guanine-nucleotide releasing factor</keyword>
<dbReference type="InterPro" id="IPR011993">
    <property type="entry name" value="PH-like_dom_sf"/>
</dbReference>
<feature type="domain" description="ARHGEF1-like PH" evidence="3">
    <location>
        <begin position="55"/>
        <end position="143"/>
    </location>
</feature>
<dbReference type="PANTHER" id="PTHR45872">
    <property type="entry name" value="RHO GUANINE NUCLEOTIDE EXCHANGE FACTOR 2, ISOFORM D"/>
    <property type="match status" value="1"/>
</dbReference>
<evidence type="ECO:0000256" key="1">
    <source>
        <dbReference type="ARBA" id="ARBA00022658"/>
    </source>
</evidence>
<protein>
    <submittedName>
        <fullName evidence="4">Rho guanine nucleotide exchange factor 11</fullName>
    </submittedName>
</protein>
<evidence type="ECO:0000259" key="3">
    <source>
        <dbReference type="Pfam" id="PF17838"/>
    </source>
</evidence>
<name>A0ABQ9TI81_SAGOE</name>
<dbReference type="Gene3D" id="2.30.29.30">
    <property type="entry name" value="Pleckstrin-homology domain (PH domain)/Phosphotyrosine-binding domain (PTB)"/>
    <property type="match status" value="1"/>
</dbReference>
<evidence type="ECO:0000256" key="2">
    <source>
        <dbReference type="SAM" id="MobiDB-lite"/>
    </source>
</evidence>
<dbReference type="EMBL" id="JASSZA010000022">
    <property type="protein sequence ID" value="KAK2084467.1"/>
    <property type="molecule type" value="Genomic_DNA"/>
</dbReference>
<accession>A0ABQ9TI81</accession>
<dbReference type="InterPro" id="IPR041020">
    <property type="entry name" value="PH_16"/>
</dbReference>
<feature type="region of interest" description="Disordered" evidence="2">
    <location>
        <begin position="149"/>
        <end position="168"/>
    </location>
</feature>
<dbReference type="SUPFAM" id="SSF50729">
    <property type="entry name" value="PH domain-like"/>
    <property type="match status" value="1"/>
</dbReference>
<organism evidence="4 5">
    <name type="scientific">Saguinus oedipus</name>
    <name type="common">Cotton-top tamarin</name>
    <name type="synonym">Oedipomidas oedipus</name>
    <dbReference type="NCBI Taxonomy" id="9490"/>
    <lineage>
        <taxon>Eukaryota</taxon>
        <taxon>Metazoa</taxon>
        <taxon>Chordata</taxon>
        <taxon>Craniata</taxon>
        <taxon>Vertebrata</taxon>
        <taxon>Euteleostomi</taxon>
        <taxon>Mammalia</taxon>
        <taxon>Eutheria</taxon>
        <taxon>Euarchontoglires</taxon>
        <taxon>Primates</taxon>
        <taxon>Haplorrhini</taxon>
        <taxon>Platyrrhini</taxon>
        <taxon>Cebidae</taxon>
        <taxon>Callitrichinae</taxon>
        <taxon>Saguinus</taxon>
    </lineage>
</organism>
<sequence length="242" mass="26561">MIGGDILGHGKGVTRERNGVTRLPGLPRASKSLRLHTVFVRDEWDQGTPPPDHTPPDLHVLLLEDLLVLLQKQDEKLLLKCHSKTAVGSSDSKQTFSPVLKLNAVLIRSVATDKRAFFIICTSKLGPPQIYELVALTSSDKNTVELDDSDVFHGEPEPEELPGGKGPELCSGSQHRLGVSMGTMGEAIRAQSVRDYCWGERCVLQLQERETWGPGRSKGFRCTYHDGIGRGDGILIESLCVK</sequence>
<dbReference type="Pfam" id="PF17838">
    <property type="entry name" value="PH_16"/>
    <property type="match status" value="1"/>
</dbReference>
<dbReference type="PANTHER" id="PTHR45872:SF1">
    <property type="entry name" value="RHO GUANINE NUCLEOTIDE EXCHANGE FACTOR 11"/>
    <property type="match status" value="1"/>
</dbReference>
<evidence type="ECO:0000313" key="4">
    <source>
        <dbReference type="EMBL" id="KAK2084467.1"/>
    </source>
</evidence>
<proteinExistence type="predicted"/>
<evidence type="ECO:0000313" key="5">
    <source>
        <dbReference type="Proteomes" id="UP001266305"/>
    </source>
</evidence>
<reference evidence="4 5" key="1">
    <citation type="submission" date="2023-05" db="EMBL/GenBank/DDBJ databases">
        <title>B98-5 Cell Line De Novo Hybrid Assembly: An Optical Mapping Approach.</title>
        <authorList>
            <person name="Kananen K."/>
            <person name="Auerbach J.A."/>
            <person name="Kautto E."/>
            <person name="Blachly J.S."/>
        </authorList>
    </citation>
    <scope>NUCLEOTIDE SEQUENCE [LARGE SCALE GENOMIC DNA]</scope>
    <source>
        <strain evidence="4">B95-8</strain>
        <tissue evidence="4">Cell line</tissue>
    </source>
</reference>
<dbReference type="Proteomes" id="UP001266305">
    <property type="component" value="Unassembled WGS sequence"/>
</dbReference>
<gene>
    <name evidence="4" type="primary">ARHGEF11_3</name>
    <name evidence="4" type="ORF">P7K49_037500</name>
</gene>
<keyword evidence="5" id="KW-1185">Reference proteome</keyword>
<comment type="caution">
    <text evidence="4">The sequence shown here is derived from an EMBL/GenBank/DDBJ whole genome shotgun (WGS) entry which is preliminary data.</text>
</comment>